<keyword evidence="2" id="KW-1185">Reference proteome</keyword>
<comment type="caution">
    <text evidence="1">The sequence shown here is derived from an EMBL/GenBank/DDBJ whole genome shotgun (WGS) entry which is preliminary data.</text>
</comment>
<name>A0ABV6J5T6_9BACL</name>
<evidence type="ECO:0000313" key="2">
    <source>
        <dbReference type="Proteomes" id="UP001589818"/>
    </source>
</evidence>
<dbReference type="RefSeq" id="WP_204818115.1">
    <property type="nucleotide sequence ID" value="NZ_JANHOF010000004.1"/>
</dbReference>
<sequence length="730" mass="82878">MVRNRSEERTGFQESGPYHPSYDLQADFVMVYGIDDKMPQRIQQWREHGYIVHLMTGVAWGQYQSYLNGDVDGRRHWDEAQTDRSGERIIHGVTPDIPYMVPTISYTNFLASRIRLAVDAGVEAIHLEEPEFWVNGGYSEAFKREWRLYYGETWIPPHSTPDAQYRASKLKAFLYTRSLDRLCSEMKDYALTAYGRDLRFYVPTHSLINYTQWRIVSPESRLIELPSVDGYIAQIWTGTARTPNVYQGVRQERTFETAYLEYGIMQELVRGTGSRMWFLHDPIEDNPNYTWSDYRVNYIRTVTASLLHPAVSHYEVAPWPRRIFQGKYPSDEDSGSRINIPQDYATTLLNVMHTLGNMEQDHVIMEDSTEHIGILLADSAMFQRMKIGEAENVVQSKYDGTDSSALASEDDQELLDFSPFYGLALPLLKHGIPVRPVQLDNVRRFAHYLKDYRVLLLSYEYMKPEYPDLHYALVGWIRDGGALVYVGDDSDPYHTVRAWWNEGDMKYSSARVHLFEQLGLAGEGAGVYRAGKGVVSYLAQSPDSCASSVEGADALRQIVIETLELLGDPDYRWLPKHYYQMRRGPYLIASVLTESIADTPLQVTGPVIDLFDPTLSISQDIQVHPGEQAFLYDIEAGRPPSGEVACIAASSRIESLTVSESGFSFGVKGPEGMPAVARLYSPHEPVAAELSINGLIEAIPYEWDEATGTVLLNYRHISGADVVVNVKWTL</sequence>
<evidence type="ECO:0008006" key="3">
    <source>
        <dbReference type="Google" id="ProtNLM"/>
    </source>
</evidence>
<reference evidence="1 2" key="1">
    <citation type="submission" date="2024-09" db="EMBL/GenBank/DDBJ databases">
        <authorList>
            <person name="Sun Q."/>
            <person name="Mori K."/>
        </authorList>
    </citation>
    <scope>NUCLEOTIDE SEQUENCE [LARGE SCALE GENOMIC DNA]</scope>
    <source>
        <strain evidence="1 2">CCM 4839</strain>
    </source>
</reference>
<dbReference type="EMBL" id="JBHLVF010000010">
    <property type="protein sequence ID" value="MFC0391235.1"/>
    <property type="molecule type" value="Genomic_DNA"/>
</dbReference>
<proteinExistence type="predicted"/>
<dbReference type="Proteomes" id="UP001589818">
    <property type="component" value="Unassembled WGS sequence"/>
</dbReference>
<protein>
    <recommendedName>
        <fullName evidence="3">Glycoside hydrolase family 42 N-terminal domain-containing protein</fullName>
    </recommendedName>
</protein>
<organism evidence="1 2">
    <name type="scientific">Paenibacillus mendelii</name>
    <dbReference type="NCBI Taxonomy" id="206163"/>
    <lineage>
        <taxon>Bacteria</taxon>
        <taxon>Bacillati</taxon>
        <taxon>Bacillota</taxon>
        <taxon>Bacilli</taxon>
        <taxon>Bacillales</taxon>
        <taxon>Paenibacillaceae</taxon>
        <taxon>Paenibacillus</taxon>
    </lineage>
</organism>
<gene>
    <name evidence="1" type="ORF">ACFFJ8_07575</name>
</gene>
<evidence type="ECO:0000313" key="1">
    <source>
        <dbReference type="EMBL" id="MFC0391235.1"/>
    </source>
</evidence>
<accession>A0ABV6J5T6</accession>